<evidence type="ECO:0000256" key="2">
    <source>
        <dbReference type="SAM" id="Phobius"/>
    </source>
</evidence>
<dbReference type="Proteomes" id="UP000199207">
    <property type="component" value="Unassembled WGS sequence"/>
</dbReference>
<sequence>MLAPTAGGGLGARVGKQAGPRKPPLRRRTWVWWPLAALSVLPPAALGFVVLLGIATVVGPGMDDDPGEPVPCTEAMAFADLPGLPEGARDAECEAYIWLDTSYYARFLIGRDAFDAWLASVYPGVGLGPDACFGESDGRCAGFGLDPVAEGGAARIGLDVRDRPGNTLWVIFGAHSRP</sequence>
<accession>A0A1I1SFG6</accession>
<proteinExistence type="predicted"/>
<dbReference type="EMBL" id="FOLM01000016">
    <property type="protein sequence ID" value="SFD45191.1"/>
    <property type="molecule type" value="Genomic_DNA"/>
</dbReference>
<keyword evidence="2" id="KW-1133">Transmembrane helix</keyword>
<dbReference type="AlphaFoldDB" id="A0A1I1SFG6"/>
<evidence type="ECO:0000256" key="1">
    <source>
        <dbReference type="SAM" id="MobiDB-lite"/>
    </source>
</evidence>
<evidence type="ECO:0000313" key="3">
    <source>
        <dbReference type="EMBL" id="SFD45191.1"/>
    </source>
</evidence>
<feature type="region of interest" description="Disordered" evidence="1">
    <location>
        <begin position="1"/>
        <end position="23"/>
    </location>
</feature>
<name>A0A1I1SFG6_9ACTN</name>
<dbReference type="RefSeq" id="WP_139238413.1">
    <property type="nucleotide sequence ID" value="NZ_FOLM01000016.1"/>
</dbReference>
<evidence type="ECO:0000313" key="4">
    <source>
        <dbReference type="Proteomes" id="UP000199207"/>
    </source>
</evidence>
<feature type="transmembrane region" description="Helical" evidence="2">
    <location>
        <begin position="30"/>
        <end position="55"/>
    </location>
</feature>
<keyword evidence="2" id="KW-0812">Transmembrane</keyword>
<keyword evidence="4" id="KW-1185">Reference proteome</keyword>
<keyword evidence="2" id="KW-0472">Membrane</keyword>
<dbReference type="OrthoDB" id="4221180at2"/>
<gene>
    <name evidence="3" type="ORF">SAMN05421773_1167</name>
</gene>
<feature type="compositionally biased region" description="Gly residues" evidence="1">
    <location>
        <begin position="1"/>
        <end position="12"/>
    </location>
</feature>
<organism evidence="3 4">
    <name type="scientific">Streptomyces aidingensis</name>
    <dbReference type="NCBI Taxonomy" id="910347"/>
    <lineage>
        <taxon>Bacteria</taxon>
        <taxon>Bacillati</taxon>
        <taxon>Actinomycetota</taxon>
        <taxon>Actinomycetes</taxon>
        <taxon>Kitasatosporales</taxon>
        <taxon>Streptomycetaceae</taxon>
        <taxon>Streptomyces</taxon>
    </lineage>
</organism>
<reference evidence="3 4" key="1">
    <citation type="submission" date="2016-10" db="EMBL/GenBank/DDBJ databases">
        <authorList>
            <person name="de Groot N.N."/>
        </authorList>
    </citation>
    <scope>NUCLEOTIDE SEQUENCE [LARGE SCALE GENOMIC DNA]</scope>
    <source>
        <strain evidence="3 4">CGMCC 4.5739</strain>
    </source>
</reference>
<protein>
    <submittedName>
        <fullName evidence="3">Uncharacterized protein</fullName>
    </submittedName>
</protein>